<dbReference type="AlphaFoldDB" id="A0A2S7FB84"/>
<accession>A0A2S7FB84</accession>
<dbReference type="GO" id="GO:0051117">
    <property type="term" value="F:ATPase binding"/>
    <property type="evidence" value="ECO:0007669"/>
    <property type="project" value="TreeGrafter"/>
</dbReference>
<keyword evidence="4 8" id="KW-0812">Transmembrane</keyword>
<evidence type="ECO:0000256" key="4">
    <source>
        <dbReference type="ARBA" id="ARBA00022692"/>
    </source>
</evidence>
<feature type="transmembrane region" description="Helical" evidence="8">
    <location>
        <begin position="513"/>
        <end position="530"/>
    </location>
</feature>
<name>A0A2S7FB84_CLOBU</name>
<evidence type="ECO:0000313" key="9">
    <source>
        <dbReference type="EMBL" id="PPV15285.1"/>
    </source>
</evidence>
<dbReference type="GO" id="GO:0007035">
    <property type="term" value="P:vacuolar acidification"/>
    <property type="evidence" value="ECO:0007669"/>
    <property type="project" value="TreeGrafter"/>
</dbReference>
<dbReference type="PANTHER" id="PTHR11629:SF63">
    <property type="entry name" value="V-TYPE PROTON ATPASE SUBUNIT A"/>
    <property type="match status" value="1"/>
</dbReference>
<comment type="caution">
    <text evidence="9">The sequence shown here is derived from an EMBL/GenBank/DDBJ whole genome shotgun (WGS) entry which is preliminary data.</text>
</comment>
<keyword evidence="3" id="KW-0813">Transport</keyword>
<gene>
    <name evidence="9" type="ORF">AWN73_12330</name>
</gene>
<evidence type="ECO:0000256" key="7">
    <source>
        <dbReference type="ARBA" id="ARBA00023136"/>
    </source>
</evidence>
<comment type="similarity">
    <text evidence="2">Belongs to the V-ATPase 116 kDa subunit family.</text>
</comment>
<comment type="subcellular location">
    <subcellularLocation>
        <location evidence="1">Membrane</location>
        <topology evidence="1">Multi-pass membrane protein</topology>
    </subcellularLocation>
</comment>
<keyword evidence="6" id="KW-0406">Ion transport</keyword>
<feature type="transmembrane region" description="Helical" evidence="8">
    <location>
        <begin position="369"/>
        <end position="398"/>
    </location>
</feature>
<evidence type="ECO:0000256" key="2">
    <source>
        <dbReference type="ARBA" id="ARBA00009904"/>
    </source>
</evidence>
<sequence length="652" mass="73070">MAIVKMNKFTLLAFESKKEALLEKLQGFSSAEFIDLQDENLLEDNELLQDLTKDVVDSDIAKWEEQLSKVKFALQFLQDYVPKQSMLQALRSEKLSLSLSELEERVSSSGWEAIYDKVKSKDDELTKLDNEKTKLQGIVQSLQPYENFDAPLGSLKELEETVYFLGSVANQYEEALNSDLNDCYLEIVSKNNQDTYFFALCNKDNAENAAEILRGFGFTPFKTEEEDTPLKLIHDSNERISLIESDKFIIKEELAGYDDELKKLQLAYEYYNNLVGRKHVTNKFLKTESVSLIQGWVPVKHNEKFTKIADEVLGADYYLNFEDVKEEEIDDVPIALENNDLNAAFEDVTSMYALPKYNEVDPTPVVAPFYLIFFGMMVADMGYGLLMLIGTILALKFFNFDDGMKKMVKFFHYLSYPTIAFGAIYGAFFGDLFKLQLPRLLDTNTDVMSILTLSVVFGAIQIFFGLGMKAYVLCKLGRPLDALMDAGSWALTLISLGLMAGGMFLEIPVLKTVGIAGSIIGALAIVLTQGRMMKSAGGKIGQGLYELYNITGYVGDLVSYTRLMAIGLSGGSIAGAVNMIMNMVPGPIGAFLVGPLIFIIFQTVNLLLSLLSGYVHTLRLTYVEYFGKFYDGGGKAFKPFETQNEYINLTRE</sequence>
<evidence type="ECO:0000256" key="6">
    <source>
        <dbReference type="ARBA" id="ARBA00023065"/>
    </source>
</evidence>
<dbReference type="Pfam" id="PF01496">
    <property type="entry name" value="V_ATPase_I"/>
    <property type="match status" value="2"/>
</dbReference>
<evidence type="ECO:0000256" key="1">
    <source>
        <dbReference type="ARBA" id="ARBA00004141"/>
    </source>
</evidence>
<dbReference type="InterPro" id="IPR002490">
    <property type="entry name" value="V-ATPase_116kDa_su"/>
</dbReference>
<protein>
    <submittedName>
        <fullName evidence="9">ATP synthase subunit I</fullName>
    </submittedName>
</protein>
<feature type="transmembrane region" description="Helical" evidence="8">
    <location>
        <begin position="590"/>
        <end position="611"/>
    </location>
</feature>
<dbReference type="RefSeq" id="WP_104675598.1">
    <property type="nucleotide sequence ID" value="NZ_JBNONY010000005.1"/>
</dbReference>
<evidence type="ECO:0000256" key="3">
    <source>
        <dbReference type="ARBA" id="ARBA00022448"/>
    </source>
</evidence>
<dbReference type="GO" id="GO:0016471">
    <property type="term" value="C:vacuolar proton-transporting V-type ATPase complex"/>
    <property type="evidence" value="ECO:0007669"/>
    <property type="project" value="TreeGrafter"/>
</dbReference>
<feature type="transmembrane region" description="Helical" evidence="8">
    <location>
        <begin position="563"/>
        <end position="584"/>
    </location>
</feature>
<dbReference type="GO" id="GO:0033179">
    <property type="term" value="C:proton-transporting V-type ATPase, V0 domain"/>
    <property type="evidence" value="ECO:0007669"/>
    <property type="project" value="InterPro"/>
</dbReference>
<evidence type="ECO:0000256" key="8">
    <source>
        <dbReference type="SAM" id="Phobius"/>
    </source>
</evidence>
<organism evidence="9 10">
    <name type="scientific">Clostridium butyricum</name>
    <dbReference type="NCBI Taxonomy" id="1492"/>
    <lineage>
        <taxon>Bacteria</taxon>
        <taxon>Bacillati</taxon>
        <taxon>Bacillota</taxon>
        <taxon>Clostridia</taxon>
        <taxon>Eubacteriales</taxon>
        <taxon>Clostridiaceae</taxon>
        <taxon>Clostridium</taxon>
    </lineage>
</organism>
<feature type="transmembrane region" description="Helical" evidence="8">
    <location>
        <begin position="410"/>
        <end position="430"/>
    </location>
</feature>
<dbReference type="EMBL" id="LRDH01000101">
    <property type="protein sequence ID" value="PPV15285.1"/>
    <property type="molecule type" value="Genomic_DNA"/>
</dbReference>
<evidence type="ECO:0000313" key="10">
    <source>
        <dbReference type="Proteomes" id="UP000238081"/>
    </source>
</evidence>
<feature type="transmembrane region" description="Helical" evidence="8">
    <location>
        <begin position="450"/>
        <end position="474"/>
    </location>
</feature>
<dbReference type="GO" id="GO:0046961">
    <property type="term" value="F:proton-transporting ATPase activity, rotational mechanism"/>
    <property type="evidence" value="ECO:0007669"/>
    <property type="project" value="InterPro"/>
</dbReference>
<keyword evidence="5 8" id="KW-1133">Transmembrane helix</keyword>
<evidence type="ECO:0000256" key="5">
    <source>
        <dbReference type="ARBA" id="ARBA00022989"/>
    </source>
</evidence>
<feature type="transmembrane region" description="Helical" evidence="8">
    <location>
        <begin position="486"/>
        <end position="507"/>
    </location>
</feature>
<keyword evidence="7 8" id="KW-0472">Membrane</keyword>
<dbReference type="PANTHER" id="PTHR11629">
    <property type="entry name" value="VACUOLAR PROTON ATPASES"/>
    <property type="match status" value="1"/>
</dbReference>
<dbReference type="Proteomes" id="UP000238081">
    <property type="component" value="Unassembled WGS sequence"/>
</dbReference>
<proteinExistence type="inferred from homology"/>
<reference evidence="9 10" key="1">
    <citation type="submission" date="2016-01" db="EMBL/GenBank/DDBJ databases">
        <title>Characterization of the Clostridium difficile lineages that are prevalent in Hong Kong and China.</title>
        <authorList>
            <person name="Kwok J.S.-L."/>
            <person name="Lam W.-Y."/>
            <person name="Ip M."/>
            <person name="Chan T.-F."/>
            <person name="Hawkey P.M."/>
            <person name="Tsui S.K.-W."/>
        </authorList>
    </citation>
    <scope>NUCLEOTIDE SEQUENCE [LARGE SCALE GENOMIC DNA]</scope>
    <source>
        <strain evidence="9 10">300064</strain>
    </source>
</reference>